<keyword evidence="1" id="KW-0812">Transmembrane</keyword>
<keyword evidence="1" id="KW-1133">Transmembrane helix</keyword>
<name>A0A398CPZ4_9BACL</name>
<dbReference type="OrthoDB" id="2661102at2"/>
<feature type="transmembrane region" description="Helical" evidence="1">
    <location>
        <begin position="164"/>
        <end position="182"/>
    </location>
</feature>
<evidence type="ECO:0000313" key="3">
    <source>
        <dbReference type="Proteomes" id="UP000266340"/>
    </source>
</evidence>
<proteinExistence type="predicted"/>
<accession>A0A398CPZ4</accession>
<evidence type="ECO:0000256" key="1">
    <source>
        <dbReference type="SAM" id="Phobius"/>
    </source>
</evidence>
<sequence length="198" mass="22901">MKPYIRQYFFLILGGLIIVSGIGYTVIDFLNNNSLGSRVKIIAPDTKEVLLAPGRYDLFYEYSSKVYDAGIIKLKRENKFNDPYELISVKISDVRDGKVLKIVKESSTSFTLDDIKGESLYSFEVLEEGKYSVEIKTIDEVKEQITISLVNDFTKELFNGFKRVGIILVFSIPFLLIGWFMYSREERRRRIQIVGYTK</sequence>
<evidence type="ECO:0000313" key="2">
    <source>
        <dbReference type="EMBL" id="RIE03369.1"/>
    </source>
</evidence>
<dbReference type="EMBL" id="QXJM01000037">
    <property type="protein sequence ID" value="RIE03369.1"/>
    <property type="molecule type" value="Genomic_DNA"/>
</dbReference>
<dbReference type="RefSeq" id="WP_119149552.1">
    <property type="nucleotide sequence ID" value="NZ_JBHSOV010000005.1"/>
</dbReference>
<reference evidence="2 3" key="1">
    <citation type="submission" date="2018-09" db="EMBL/GenBank/DDBJ databases">
        <title>Cohnella cavernae sp. nov., isolated from a karst cave.</title>
        <authorList>
            <person name="Zhu H."/>
        </authorList>
    </citation>
    <scope>NUCLEOTIDE SEQUENCE [LARGE SCALE GENOMIC DNA]</scope>
    <source>
        <strain evidence="2 3">K2E09-144</strain>
    </source>
</reference>
<organism evidence="2 3">
    <name type="scientific">Cohnella faecalis</name>
    <dbReference type="NCBI Taxonomy" id="2315694"/>
    <lineage>
        <taxon>Bacteria</taxon>
        <taxon>Bacillati</taxon>
        <taxon>Bacillota</taxon>
        <taxon>Bacilli</taxon>
        <taxon>Bacillales</taxon>
        <taxon>Paenibacillaceae</taxon>
        <taxon>Cohnella</taxon>
    </lineage>
</organism>
<keyword evidence="1" id="KW-0472">Membrane</keyword>
<feature type="transmembrane region" description="Helical" evidence="1">
    <location>
        <begin position="7"/>
        <end position="27"/>
    </location>
</feature>
<gene>
    <name evidence="2" type="ORF">D3H35_11865</name>
</gene>
<protein>
    <submittedName>
        <fullName evidence="2">Uncharacterized protein</fullName>
    </submittedName>
</protein>
<comment type="caution">
    <text evidence="2">The sequence shown here is derived from an EMBL/GenBank/DDBJ whole genome shotgun (WGS) entry which is preliminary data.</text>
</comment>
<dbReference type="AlphaFoldDB" id="A0A398CPZ4"/>
<keyword evidence="3" id="KW-1185">Reference proteome</keyword>
<dbReference type="Proteomes" id="UP000266340">
    <property type="component" value="Unassembled WGS sequence"/>
</dbReference>